<accession>A0A0C9WI96</accession>
<evidence type="ECO:0000313" key="2">
    <source>
        <dbReference type="EMBL" id="KIJ92559.1"/>
    </source>
</evidence>
<dbReference type="Proteomes" id="UP000054477">
    <property type="component" value="Unassembled WGS sequence"/>
</dbReference>
<dbReference type="EMBL" id="KN838902">
    <property type="protein sequence ID" value="KIJ92559.1"/>
    <property type="molecule type" value="Genomic_DNA"/>
</dbReference>
<proteinExistence type="predicted"/>
<dbReference type="AlphaFoldDB" id="A0A0C9WI96"/>
<reference evidence="3" key="2">
    <citation type="submission" date="2015-01" db="EMBL/GenBank/DDBJ databases">
        <title>Evolutionary Origins and Diversification of the Mycorrhizal Mutualists.</title>
        <authorList>
            <consortium name="DOE Joint Genome Institute"/>
            <consortium name="Mycorrhizal Genomics Consortium"/>
            <person name="Kohler A."/>
            <person name="Kuo A."/>
            <person name="Nagy L.G."/>
            <person name="Floudas D."/>
            <person name="Copeland A."/>
            <person name="Barry K.W."/>
            <person name="Cichocki N."/>
            <person name="Veneault-Fourrey C."/>
            <person name="LaButti K."/>
            <person name="Lindquist E.A."/>
            <person name="Lipzen A."/>
            <person name="Lundell T."/>
            <person name="Morin E."/>
            <person name="Murat C."/>
            <person name="Riley R."/>
            <person name="Ohm R."/>
            <person name="Sun H."/>
            <person name="Tunlid A."/>
            <person name="Henrissat B."/>
            <person name="Grigoriev I.V."/>
            <person name="Hibbett D.S."/>
            <person name="Martin F."/>
        </authorList>
    </citation>
    <scope>NUCLEOTIDE SEQUENCE [LARGE SCALE GENOMIC DNA]</scope>
    <source>
        <strain evidence="3">LaAM-08-1</strain>
    </source>
</reference>
<evidence type="ECO:0000313" key="3">
    <source>
        <dbReference type="Proteomes" id="UP000054477"/>
    </source>
</evidence>
<keyword evidence="3" id="KW-1185">Reference proteome</keyword>
<name>A0A0C9WI96_9AGAR</name>
<reference evidence="2 3" key="1">
    <citation type="submission" date="2014-04" db="EMBL/GenBank/DDBJ databases">
        <authorList>
            <consortium name="DOE Joint Genome Institute"/>
            <person name="Kuo A."/>
            <person name="Kohler A."/>
            <person name="Nagy L.G."/>
            <person name="Floudas D."/>
            <person name="Copeland A."/>
            <person name="Barry K.W."/>
            <person name="Cichocki N."/>
            <person name="Veneault-Fourrey C."/>
            <person name="LaButti K."/>
            <person name="Lindquist E.A."/>
            <person name="Lipzen A."/>
            <person name="Lundell T."/>
            <person name="Morin E."/>
            <person name="Murat C."/>
            <person name="Sun H."/>
            <person name="Tunlid A."/>
            <person name="Henrissat B."/>
            <person name="Grigoriev I.V."/>
            <person name="Hibbett D.S."/>
            <person name="Martin F."/>
            <person name="Nordberg H.P."/>
            <person name="Cantor M.N."/>
            <person name="Hua S.X."/>
        </authorList>
    </citation>
    <scope>NUCLEOTIDE SEQUENCE [LARGE SCALE GENOMIC DNA]</scope>
    <source>
        <strain evidence="2 3">LaAM-08-1</strain>
    </source>
</reference>
<feature type="region of interest" description="Disordered" evidence="1">
    <location>
        <begin position="1"/>
        <end position="36"/>
    </location>
</feature>
<dbReference type="HOGENOM" id="CLU_2210473_0_0_1"/>
<evidence type="ECO:0000256" key="1">
    <source>
        <dbReference type="SAM" id="MobiDB-lite"/>
    </source>
</evidence>
<organism evidence="2 3">
    <name type="scientific">Laccaria amethystina LaAM-08-1</name>
    <dbReference type="NCBI Taxonomy" id="1095629"/>
    <lineage>
        <taxon>Eukaryota</taxon>
        <taxon>Fungi</taxon>
        <taxon>Dikarya</taxon>
        <taxon>Basidiomycota</taxon>
        <taxon>Agaricomycotina</taxon>
        <taxon>Agaricomycetes</taxon>
        <taxon>Agaricomycetidae</taxon>
        <taxon>Agaricales</taxon>
        <taxon>Agaricineae</taxon>
        <taxon>Hydnangiaceae</taxon>
        <taxon>Laccaria</taxon>
    </lineage>
</organism>
<sequence>MDNEHIPQSHVSNNYLPVEMDIEMRSDPPPPPSKTSTWRIKISKYWPFAAHLALITLVHQENHICVAGHEGVAKRGRRDGSGATLPSFDLRATPITMVVLATYFQLS</sequence>
<protein>
    <submittedName>
        <fullName evidence="2">Unplaced genomic scaffold K443scaffold_367, whole genome shotgun sequence</fullName>
    </submittedName>
</protein>
<gene>
    <name evidence="2" type="ORF">K443DRAFT_13526</name>
</gene>